<keyword evidence="2" id="KW-1133">Transmembrane helix</keyword>
<protein>
    <submittedName>
        <fullName evidence="3">Actin-related protein 3</fullName>
    </submittedName>
</protein>
<organism evidence="3">
    <name type="scientific">Sesamum calycinum</name>
    <dbReference type="NCBI Taxonomy" id="2727403"/>
    <lineage>
        <taxon>Eukaryota</taxon>
        <taxon>Viridiplantae</taxon>
        <taxon>Streptophyta</taxon>
        <taxon>Embryophyta</taxon>
        <taxon>Tracheophyta</taxon>
        <taxon>Spermatophyta</taxon>
        <taxon>Magnoliopsida</taxon>
        <taxon>eudicotyledons</taxon>
        <taxon>Gunneridae</taxon>
        <taxon>Pentapetalae</taxon>
        <taxon>asterids</taxon>
        <taxon>lamiids</taxon>
        <taxon>Lamiales</taxon>
        <taxon>Pedaliaceae</taxon>
        <taxon>Sesamum</taxon>
    </lineage>
</organism>
<evidence type="ECO:0000256" key="1">
    <source>
        <dbReference type="RuleBase" id="RU000487"/>
    </source>
</evidence>
<accession>A0AAW2PSG3</accession>
<dbReference type="InterPro" id="IPR043129">
    <property type="entry name" value="ATPase_NBD"/>
</dbReference>
<dbReference type="Gene3D" id="3.30.420.40">
    <property type="match status" value="1"/>
</dbReference>
<evidence type="ECO:0000313" key="3">
    <source>
        <dbReference type="EMBL" id="KAL0357834.1"/>
    </source>
</evidence>
<comment type="similarity">
    <text evidence="1">Belongs to the actin family.</text>
</comment>
<dbReference type="SUPFAM" id="SSF53067">
    <property type="entry name" value="Actin-like ATPase domain"/>
    <property type="match status" value="1"/>
</dbReference>
<dbReference type="PANTHER" id="PTHR11937">
    <property type="entry name" value="ACTIN"/>
    <property type="match status" value="1"/>
</dbReference>
<dbReference type="AlphaFoldDB" id="A0AAW2PSG3"/>
<keyword evidence="2" id="KW-0812">Transmembrane</keyword>
<feature type="transmembrane region" description="Helical" evidence="2">
    <location>
        <begin position="131"/>
        <end position="156"/>
    </location>
</feature>
<reference evidence="3" key="2">
    <citation type="journal article" date="2024" name="Plant">
        <title>Genomic evolution and insights into agronomic trait innovations of Sesamum species.</title>
        <authorList>
            <person name="Miao H."/>
            <person name="Wang L."/>
            <person name="Qu L."/>
            <person name="Liu H."/>
            <person name="Sun Y."/>
            <person name="Le M."/>
            <person name="Wang Q."/>
            <person name="Wei S."/>
            <person name="Zheng Y."/>
            <person name="Lin W."/>
            <person name="Duan Y."/>
            <person name="Cao H."/>
            <person name="Xiong S."/>
            <person name="Wang X."/>
            <person name="Wei L."/>
            <person name="Li C."/>
            <person name="Ma Q."/>
            <person name="Ju M."/>
            <person name="Zhao R."/>
            <person name="Li G."/>
            <person name="Mu C."/>
            <person name="Tian Q."/>
            <person name="Mei H."/>
            <person name="Zhang T."/>
            <person name="Gao T."/>
            <person name="Zhang H."/>
        </authorList>
    </citation>
    <scope>NUCLEOTIDE SEQUENCE</scope>
    <source>
        <strain evidence="3">KEN8</strain>
    </source>
</reference>
<evidence type="ECO:0000256" key="2">
    <source>
        <dbReference type="SAM" id="Phobius"/>
    </source>
</evidence>
<proteinExistence type="inferred from homology"/>
<comment type="caution">
    <text evidence="3">The sequence shown here is derived from an EMBL/GenBank/DDBJ whole genome shotgun (WGS) entry which is preliminary data.</text>
</comment>
<dbReference type="FunFam" id="3.30.420.40:FF:000050">
    <property type="entry name" value="Actin, alpha skeletal muscle"/>
    <property type="match status" value="1"/>
</dbReference>
<dbReference type="SMART" id="SM00268">
    <property type="entry name" value="ACTIN"/>
    <property type="match status" value="1"/>
</dbReference>
<reference evidence="3" key="1">
    <citation type="submission" date="2020-06" db="EMBL/GenBank/DDBJ databases">
        <authorList>
            <person name="Li T."/>
            <person name="Hu X."/>
            <person name="Zhang T."/>
            <person name="Song X."/>
            <person name="Zhang H."/>
            <person name="Dai N."/>
            <person name="Sheng W."/>
            <person name="Hou X."/>
            <person name="Wei L."/>
        </authorList>
    </citation>
    <scope>NUCLEOTIDE SEQUENCE</scope>
    <source>
        <strain evidence="3">KEN8</strain>
        <tissue evidence="3">Leaf</tissue>
    </source>
</reference>
<sequence>MADLDFSIGDEALSRSKSSGASNLTYPIRHGQVDDWDAMERFWQQCIFNYLRCDPEDHYFLLTESPMTAPESREYTGEIMFETFNIPGLYIAVQPVLAFGCWVHSIQGASCAVVVMKEGGEWVLYIAIRRCFVTICVWCFIMTLEFSVVCGFIMFFQLTESCEDQRVASRRLLSSGKGRLFVRLRMVAYFIVVHVAEACECGLSGQQAVFNERECRYFDALDSWGLFSRRLSCFYFLRRSGASGPVGTWDVDGPTGRAFCWTGWVQVVEFLLSCRGQCNDSECDKKPIWCWLLTDDMRYQPCLVKLPPPSSADANLNLMLILSSNANLQSSPGNYELTIGRLYVFCCFFEIRDDCVAISQGFGPQFLLFQDMRIKGSGTILASSVQRSIIIDETASGKELARQSWQTRVLQDEMCYRYTVDMEEGKTTGWILTYRRL</sequence>
<dbReference type="Pfam" id="PF00022">
    <property type="entry name" value="Actin"/>
    <property type="match status" value="1"/>
</dbReference>
<name>A0AAW2PSG3_9LAMI</name>
<gene>
    <name evidence="3" type="ORF">Scaly_1469100</name>
</gene>
<dbReference type="EMBL" id="JACGWM010000008">
    <property type="protein sequence ID" value="KAL0357834.1"/>
    <property type="molecule type" value="Genomic_DNA"/>
</dbReference>
<keyword evidence="2" id="KW-0472">Membrane</keyword>
<dbReference type="InterPro" id="IPR004000">
    <property type="entry name" value="Actin"/>
</dbReference>